<protein>
    <submittedName>
        <fullName evidence="1">Uncharacterized protein</fullName>
    </submittedName>
</protein>
<evidence type="ECO:0000313" key="2">
    <source>
        <dbReference type="Proteomes" id="UP000186221"/>
    </source>
</evidence>
<dbReference type="Gene3D" id="3.30.70.1700">
    <property type="entry name" value="Phage minor tail protein U"/>
    <property type="match status" value="1"/>
</dbReference>
<dbReference type="AlphaFoldDB" id="A0A1N7M8U5"/>
<reference evidence="2" key="1">
    <citation type="submission" date="2017-01" db="EMBL/GenBank/DDBJ databases">
        <authorList>
            <person name="Varghese N."/>
            <person name="Submissions S."/>
        </authorList>
    </citation>
    <scope>NUCLEOTIDE SEQUENCE [LARGE SCALE GENOMIC DNA]</scope>
    <source>
        <strain evidence="2">DSM 19945</strain>
    </source>
</reference>
<dbReference type="InterPro" id="IPR038512">
    <property type="entry name" value="GpU-like_sf"/>
</dbReference>
<proteinExistence type="predicted"/>
<dbReference type="STRING" id="453582.SAMN05421580_105190"/>
<sequence length="137" mass="14357">MSGAERKEIRAAAKAALAAAPGLAEATQISAWVQSVDAESLPAYGVATPIERQDRIGHDLDQCDPTLVVVLKLLGGAEIEDVLDDQGDLIAPLVIAAVAAENRSCLLVQTETRAEGDGGKRVGTLTLTFTVTYWADV</sequence>
<dbReference type="RefSeq" id="WP_076484694.1">
    <property type="nucleotide sequence ID" value="NZ_FTOG01000005.1"/>
</dbReference>
<accession>A0A1N7M8U5</accession>
<organism evidence="1 2">
    <name type="scientific">Rhodobacter aestuarii</name>
    <dbReference type="NCBI Taxonomy" id="453582"/>
    <lineage>
        <taxon>Bacteria</taxon>
        <taxon>Pseudomonadati</taxon>
        <taxon>Pseudomonadota</taxon>
        <taxon>Alphaproteobacteria</taxon>
        <taxon>Rhodobacterales</taxon>
        <taxon>Rhodobacter group</taxon>
        <taxon>Rhodobacter</taxon>
    </lineage>
</organism>
<keyword evidence="2" id="KW-1185">Reference proteome</keyword>
<dbReference type="EMBL" id="FTOG01000005">
    <property type="protein sequence ID" value="SIS82443.1"/>
    <property type="molecule type" value="Genomic_DNA"/>
</dbReference>
<dbReference type="OrthoDB" id="7875220at2"/>
<gene>
    <name evidence="1" type="ORF">SAMN05421580_105190</name>
</gene>
<evidence type="ECO:0000313" key="1">
    <source>
        <dbReference type="EMBL" id="SIS82443.1"/>
    </source>
</evidence>
<dbReference type="Proteomes" id="UP000186221">
    <property type="component" value="Unassembled WGS sequence"/>
</dbReference>
<name>A0A1N7M8U5_9RHOB</name>